<dbReference type="EC" id="1.14.99.46" evidence="2"/>
<sequence length="287" mass="29918">MTGAAAARIGIGLPAAVPGVRLDQLVEWARRSDAAGFSSLATLDRLVHDGLEPLVTLGAAAAVTERIGLGSYVLLAPTRGPSALLARQTATLDRLSGGRFTLGLGVGARQDDYRATNTEFRTRGRRLDTMLDELQAIWAAPGPERVGPTPLSGRPRIVLGGRSAAALERAARAGDGWVSGSTAFFAEGAAAVRAAWQRHGREGAPRLQAVAYFSLGTDAARHAREYLTSYYGFVGAGAAAVADSALTTPAAVRGVAEEMGRAGCDELLLFPCRPEPEQVDLLAAALM</sequence>
<dbReference type="RefSeq" id="WP_085916717.1">
    <property type="nucleotide sequence ID" value="NZ_AP018920.1"/>
</dbReference>
<keyword evidence="2" id="KW-0503">Monooxygenase</keyword>
<dbReference type="OrthoDB" id="5723200at2"/>
<name>A0A1Y2MH62_PSEAH</name>
<dbReference type="PANTHER" id="PTHR30011:SF32">
    <property type="entry name" value="CONSERVED PROTEIN"/>
    <property type="match status" value="1"/>
</dbReference>
<dbReference type="PANTHER" id="PTHR30011">
    <property type="entry name" value="ALKANESULFONATE MONOOXYGENASE-RELATED"/>
    <property type="match status" value="1"/>
</dbReference>
<reference evidence="2 3" key="1">
    <citation type="submission" date="2016-09" db="EMBL/GenBank/DDBJ databases">
        <title>Pseudonocardia autotrophica DSM535, a candidate organism with high potential of specific P450 cytochromes.</title>
        <authorList>
            <person name="Grumaz C."/>
            <person name="Vainshtein Y."/>
            <person name="Kirstahler P."/>
            <person name="Sohn K."/>
        </authorList>
    </citation>
    <scope>NUCLEOTIDE SEQUENCE [LARGE SCALE GENOMIC DNA]</scope>
    <source>
        <strain evidence="2 3">DSM 535</strain>
    </source>
</reference>
<evidence type="ECO:0000313" key="3">
    <source>
        <dbReference type="Proteomes" id="UP000194360"/>
    </source>
</evidence>
<accession>A0A1Y2MH62</accession>
<feature type="domain" description="Luciferase-like" evidence="1">
    <location>
        <begin position="19"/>
        <end position="250"/>
    </location>
</feature>
<keyword evidence="3" id="KW-1185">Reference proteome</keyword>
<dbReference type="AlphaFoldDB" id="A0A1Y2MH62"/>
<dbReference type="Pfam" id="PF00296">
    <property type="entry name" value="Bac_luciferase"/>
    <property type="match status" value="1"/>
</dbReference>
<dbReference type="GO" id="GO:0052614">
    <property type="term" value="F:uracil oxygenase activity"/>
    <property type="evidence" value="ECO:0007669"/>
    <property type="project" value="UniProtKB-EC"/>
</dbReference>
<dbReference type="InterPro" id="IPR036661">
    <property type="entry name" value="Luciferase-like_sf"/>
</dbReference>
<dbReference type="Proteomes" id="UP000194360">
    <property type="component" value="Unassembled WGS sequence"/>
</dbReference>
<comment type="caution">
    <text evidence="2">The sequence shown here is derived from an EMBL/GenBank/DDBJ whole genome shotgun (WGS) entry which is preliminary data.</text>
</comment>
<gene>
    <name evidence="2" type="primary">rutA_8</name>
    <name evidence="2" type="ORF">BG845_06692</name>
</gene>
<protein>
    <submittedName>
        <fullName evidence="2">Pyrimidine monooxygenase RutA</fullName>
        <ecNumber evidence="2">1.14.99.46</ecNumber>
    </submittedName>
</protein>
<dbReference type="Gene3D" id="3.20.20.30">
    <property type="entry name" value="Luciferase-like domain"/>
    <property type="match status" value="1"/>
</dbReference>
<dbReference type="STRING" id="2074.BG845_06692"/>
<proteinExistence type="predicted"/>
<organism evidence="2 3">
    <name type="scientific">Pseudonocardia autotrophica</name>
    <name type="common">Amycolata autotrophica</name>
    <name type="synonym">Nocardia autotrophica</name>
    <dbReference type="NCBI Taxonomy" id="2074"/>
    <lineage>
        <taxon>Bacteria</taxon>
        <taxon>Bacillati</taxon>
        <taxon>Actinomycetota</taxon>
        <taxon>Actinomycetes</taxon>
        <taxon>Pseudonocardiales</taxon>
        <taxon>Pseudonocardiaceae</taxon>
        <taxon>Pseudonocardia</taxon>
    </lineage>
</organism>
<dbReference type="SUPFAM" id="SSF51679">
    <property type="entry name" value="Bacterial luciferase-like"/>
    <property type="match status" value="1"/>
</dbReference>
<dbReference type="GO" id="GO:0004497">
    <property type="term" value="F:monooxygenase activity"/>
    <property type="evidence" value="ECO:0007669"/>
    <property type="project" value="UniProtKB-KW"/>
</dbReference>
<keyword evidence="2" id="KW-0560">Oxidoreductase</keyword>
<dbReference type="EMBL" id="MIGB01000074">
    <property type="protein sequence ID" value="OSY34614.1"/>
    <property type="molecule type" value="Genomic_DNA"/>
</dbReference>
<evidence type="ECO:0000259" key="1">
    <source>
        <dbReference type="Pfam" id="PF00296"/>
    </source>
</evidence>
<dbReference type="InterPro" id="IPR051260">
    <property type="entry name" value="Diverse_substr_monoxygenases"/>
</dbReference>
<evidence type="ECO:0000313" key="2">
    <source>
        <dbReference type="EMBL" id="OSY34614.1"/>
    </source>
</evidence>
<dbReference type="InterPro" id="IPR011251">
    <property type="entry name" value="Luciferase-like_dom"/>
</dbReference>